<keyword evidence="5 12" id="KW-0418">Kinase</keyword>
<gene>
    <name evidence="12" type="ORF">HSEST_1223</name>
</gene>
<evidence type="ECO:0000313" key="13">
    <source>
        <dbReference type="Proteomes" id="UP000663292"/>
    </source>
</evidence>
<dbReference type="Pfam" id="PF00512">
    <property type="entry name" value="HisKA"/>
    <property type="match status" value="1"/>
</dbReference>
<evidence type="ECO:0000256" key="5">
    <source>
        <dbReference type="ARBA" id="ARBA00022777"/>
    </source>
</evidence>
<feature type="domain" description="Response regulatory" evidence="10">
    <location>
        <begin position="6"/>
        <end position="122"/>
    </location>
</feature>
<reference evidence="12 13" key="1">
    <citation type="submission" date="2020-11" db="EMBL/GenBank/DDBJ databases">
        <title>Carbohydrate-dependent, anaerobic sulfur respiration: A novel catabolism in halophilic archaea.</title>
        <authorList>
            <person name="Sorokin D.Y."/>
            <person name="Messina E."/>
            <person name="Smedile F."/>
            <person name="La Cono V."/>
            <person name="Hallsworth J.E."/>
            <person name="Yakimov M.M."/>
        </authorList>
    </citation>
    <scope>NUCLEOTIDE SEQUENCE [LARGE SCALE GENOMIC DNA]</scope>
    <source>
        <strain evidence="12 13">HSR-Est</strain>
    </source>
</reference>
<sequence length="704" mass="79259">MDTPVRVLYVHSGHESGDTAATRLQRADEQLTVVTAQRAEAGLDRLEEGAIDCVISDYELPGMDGIEFVRAVRDRYPELPFVLFSGRDSGSLASRALGAGATDYLQKGAGQYAELADRLLDAYGAYQNRQDREATMDLYRTTLNSMSDAVLITDDDGAFTYVCPNVEFIFGYTAEEVEELGTVEALFDESLFDRETLETDDEISNVETDITDKSGDQRTVLVSIKQVSIREGTTLYTVRDITDRKENERELRRYKRMINTMLESACIYTEDARFDVVNEYLADFYEVSREELEGQKSNLVPMIREQADGDPFRELLAGERAEARGEVAGEFPEAGYQVLDYRLTPMVIDGEVEGVVGVTREITERRERERDLKETNALLSTLFETLPAGVIAEDEDRNILAVNDRFFELFGIAGQSDDVIGEDCKRLAREASELFADGERFVDRTEAVIQQRDPVNREDLRLDDGRTFTRSYQPIELGEGNGHLWVYRDVTERKERERTLRRERDRLDEFASVVSHDLRNPLHVAQGRLELAREDAESEHHDAIANALDRMDGLVEDLLALAREGETVRNRQPVELADLVEDCWRNVASGDATIRIESDLVVQADRSRLRQLLENLFRNAIDHSGDDVTVTVGETTDGFYVEDDGPGISPEKRDRVFEAGYSTAYKGTGFGLSIVKEVAEAHGWEIRVTDGSNGGARFEITGIE</sequence>
<dbReference type="InterPro" id="IPR001789">
    <property type="entry name" value="Sig_transdc_resp-reg_receiver"/>
</dbReference>
<dbReference type="PANTHER" id="PTHR43711">
    <property type="entry name" value="TWO-COMPONENT HISTIDINE KINASE"/>
    <property type="match status" value="1"/>
</dbReference>
<dbReference type="InterPro" id="IPR035965">
    <property type="entry name" value="PAS-like_dom_sf"/>
</dbReference>
<proteinExistence type="predicted"/>
<dbReference type="InterPro" id="IPR003594">
    <property type="entry name" value="HATPase_dom"/>
</dbReference>
<dbReference type="InterPro" id="IPR036097">
    <property type="entry name" value="HisK_dim/P_sf"/>
</dbReference>
<dbReference type="Pfam" id="PF00072">
    <property type="entry name" value="Response_reg"/>
    <property type="match status" value="1"/>
</dbReference>
<organism evidence="12 13">
    <name type="scientific">Halapricum desulfuricans</name>
    <dbReference type="NCBI Taxonomy" id="2841257"/>
    <lineage>
        <taxon>Archaea</taxon>
        <taxon>Methanobacteriati</taxon>
        <taxon>Methanobacteriota</taxon>
        <taxon>Stenosarchaea group</taxon>
        <taxon>Halobacteria</taxon>
        <taxon>Halobacteriales</taxon>
        <taxon>Haloarculaceae</taxon>
        <taxon>Halapricum</taxon>
    </lineage>
</organism>
<evidence type="ECO:0000259" key="10">
    <source>
        <dbReference type="PROSITE" id="PS50110"/>
    </source>
</evidence>
<evidence type="ECO:0000256" key="3">
    <source>
        <dbReference type="ARBA" id="ARBA00022553"/>
    </source>
</evidence>
<accession>A0A897NXB5</accession>
<feature type="domain" description="Histidine kinase" evidence="9">
    <location>
        <begin position="513"/>
        <end position="704"/>
    </location>
</feature>
<evidence type="ECO:0000256" key="6">
    <source>
        <dbReference type="ARBA" id="ARBA00023012"/>
    </source>
</evidence>
<dbReference type="PROSITE" id="PS50042">
    <property type="entry name" value="CNMP_BINDING_3"/>
    <property type="match status" value="1"/>
</dbReference>
<dbReference type="InterPro" id="IPR013656">
    <property type="entry name" value="PAS_4"/>
</dbReference>
<dbReference type="NCBIfam" id="TIGR00229">
    <property type="entry name" value="sensory_box"/>
    <property type="match status" value="3"/>
</dbReference>
<keyword evidence="13" id="KW-1185">Reference proteome</keyword>
<dbReference type="SUPFAM" id="SSF52172">
    <property type="entry name" value="CheY-like"/>
    <property type="match status" value="1"/>
</dbReference>
<dbReference type="Proteomes" id="UP000663292">
    <property type="component" value="Chromosome"/>
</dbReference>
<dbReference type="SMART" id="SM00387">
    <property type="entry name" value="HATPase_c"/>
    <property type="match status" value="1"/>
</dbReference>
<dbReference type="SUPFAM" id="SSF55785">
    <property type="entry name" value="PYP-like sensor domain (PAS domain)"/>
    <property type="match status" value="3"/>
</dbReference>
<evidence type="ECO:0000256" key="7">
    <source>
        <dbReference type="PROSITE-ProRule" id="PRU00169"/>
    </source>
</evidence>
<dbReference type="SMART" id="SM00388">
    <property type="entry name" value="HisKA"/>
    <property type="match status" value="1"/>
</dbReference>
<feature type="domain" description="PAS" evidence="11">
    <location>
        <begin position="375"/>
        <end position="412"/>
    </location>
</feature>
<dbReference type="PANTHER" id="PTHR43711:SF1">
    <property type="entry name" value="HISTIDINE KINASE 1"/>
    <property type="match status" value="1"/>
</dbReference>
<dbReference type="PRINTS" id="PR00344">
    <property type="entry name" value="BCTRLSENSOR"/>
</dbReference>
<dbReference type="EMBL" id="CP064791">
    <property type="protein sequence ID" value="QSG14756.1"/>
    <property type="molecule type" value="Genomic_DNA"/>
</dbReference>
<evidence type="ECO:0000256" key="2">
    <source>
        <dbReference type="ARBA" id="ARBA00012438"/>
    </source>
</evidence>
<dbReference type="RefSeq" id="WP_229122802.1">
    <property type="nucleotide sequence ID" value="NZ_CP064791.1"/>
</dbReference>
<feature type="modified residue" description="4-aspartylphosphate" evidence="7">
    <location>
        <position position="57"/>
    </location>
</feature>
<dbReference type="InterPro" id="IPR003661">
    <property type="entry name" value="HisK_dim/P_dom"/>
</dbReference>
<evidence type="ECO:0000259" key="8">
    <source>
        <dbReference type="PROSITE" id="PS50042"/>
    </source>
</evidence>
<dbReference type="InterPro" id="IPR050736">
    <property type="entry name" value="Sensor_HK_Regulatory"/>
</dbReference>
<keyword evidence="4" id="KW-0808">Transferase</keyword>
<keyword evidence="3 7" id="KW-0597">Phosphoprotein</keyword>
<dbReference type="SMART" id="SM00091">
    <property type="entry name" value="PAS"/>
    <property type="match status" value="3"/>
</dbReference>
<dbReference type="InterPro" id="IPR036890">
    <property type="entry name" value="HATPase_C_sf"/>
</dbReference>
<feature type="domain" description="Cyclic nucleotide-binding" evidence="8">
    <location>
        <begin position="600"/>
        <end position="671"/>
    </location>
</feature>
<dbReference type="EC" id="2.7.13.3" evidence="2"/>
<dbReference type="PROSITE" id="PS50110">
    <property type="entry name" value="RESPONSE_REGULATORY"/>
    <property type="match status" value="1"/>
</dbReference>
<comment type="catalytic activity">
    <reaction evidence="1">
        <text>ATP + protein L-histidine = ADP + protein N-phospho-L-histidine.</text>
        <dbReference type="EC" id="2.7.13.3"/>
    </reaction>
</comment>
<dbReference type="Gene3D" id="1.10.287.130">
    <property type="match status" value="1"/>
</dbReference>
<dbReference type="SMART" id="SM00448">
    <property type="entry name" value="REC"/>
    <property type="match status" value="1"/>
</dbReference>
<protein>
    <recommendedName>
        <fullName evidence="2">histidine kinase</fullName>
        <ecNumber evidence="2">2.7.13.3</ecNumber>
    </recommendedName>
</protein>
<evidence type="ECO:0000313" key="12">
    <source>
        <dbReference type="EMBL" id="QSG14756.1"/>
    </source>
</evidence>
<dbReference type="GO" id="GO:0000155">
    <property type="term" value="F:phosphorelay sensor kinase activity"/>
    <property type="evidence" value="ECO:0007669"/>
    <property type="project" value="InterPro"/>
</dbReference>
<dbReference type="GeneID" id="68857858"/>
<dbReference type="InterPro" id="IPR005467">
    <property type="entry name" value="His_kinase_dom"/>
</dbReference>
<dbReference type="Pfam" id="PF02518">
    <property type="entry name" value="HATPase_c"/>
    <property type="match status" value="1"/>
</dbReference>
<dbReference type="InterPro" id="IPR000595">
    <property type="entry name" value="cNMP-bd_dom"/>
</dbReference>
<feature type="domain" description="PAS" evidence="11">
    <location>
        <begin position="135"/>
        <end position="177"/>
    </location>
</feature>
<dbReference type="Gene3D" id="3.30.450.20">
    <property type="entry name" value="PAS domain"/>
    <property type="match status" value="3"/>
</dbReference>
<dbReference type="CDD" id="cd00082">
    <property type="entry name" value="HisKA"/>
    <property type="match status" value="1"/>
</dbReference>
<name>A0A897NXB5_9EURY</name>
<dbReference type="InterPro" id="IPR011006">
    <property type="entry name" value="CheY-like_superfamily"/>
</dbReference>
<dbReference type="PROSITE" id="PS50112">
    <property type="entry name" value="PAS"/>
    <property type="match status" value="2"/>
</dbReference>
<dbReference type="PROSITE" id="PS50109">
    <property type="entry name" value="HIS_KIN"/>
    <property type="match status" value="1"/>
</dbReference>
<dbReference type="SUPFAM" id="SSF55874">
    <property type="entry name" value="ATPase domain of HSP90 chaperone/DNA topoisomerase II/histidine kinase"/>
    <property type="match status" value="1"/>
</dbReference>
<dbReference type="SUPFAM" id="SSF47384">
    <property type="entry name" value="Homodimeric domain of signal transducing histidine kinase"/>
    <property type="match status" value="1"/>
</dbReference>
<dbReference type="Gene3D" id="3.30.565.10">
    <property type="entry name" value="Histidine kinase-like ATPase, C-terminal domain"/>
    <property type="match status" value="1"/>
</dbReference>
<dbReference type="Pfam" id="PF13426">
    <property type="entry name" value="PAS_9"/>
    <property type="match status" value="1"/>
</dbReference>
<evidence type="ECO:0000259" key="11">
    <source>
        <dbReference type="PROSITE" id="PS50112"/>
    </source>
</evidence>
<dbReference type="InterPro" id="IPR000014">
    <property type="entry name" value="PAS"/>
</dbReference>
<evidence type="ECO:0000259" key="9">
    <source>
        <dbReference type="PROSITE" id="PS50109"/>
    </source>
</evidence>
<dbReference type="AlphaFoldDB" id="A0A897NXB5"/>
<dbReference type="CDD" id="cd00130">
    <property type="entry name" value="PAS"/>
    <property type="match status" value="2"/>
</dbReference>
<evidence type="ECO:0000256" key="1">
    <source>
        <dbReference type="ARBA" id="ARBA00000085"/>
    </source>
</evidence>
<keyword evidence="6" id="KW-0902">Two-component regulatory system</keyword>
<dbReference type="CDD" id="cd00156">
    <property type="entry name" value="REC"/>
    <property type="match status" value="1"/>
</dbReference>
<dbReference type="Pfam" id="PF08448">
    <property type="entry name" value="PAS_4"/>
    <property type="match status" value="2"/>
</dbReference>
<dbReference type="InterPro" id="IPR004358">
    <property type="entry name" value="Sig_transdc_His_kin-like_C"/>
</dbReference>
<evidence type="ECO:0000256" key="4">
    <source>
        <dbReference type="ARBA" id="ARBA00022679"/>
    </source>
</evidence>
<dbReference type="Gene3D" id="3.40.50.2300">
    <property type="match status" value="1"/>
</dbReference>